<feature type="domain" description="Centriolar and ciliogenesis-associated protein HYLS1 C-terminal" evidence="8">
    <location>
        <begin position="194"/>
        <end position="282"/>
    </location>
</feature>
<keyword evidence="5" id="KW-0970">Cilium biogenesis/degradation</keyword>
<keyword evidence="7" id="KW-0966">Cell projection</keyword>
<dbReference type="PRINTS" id="PR02098">
    <property type="entry name" value="HYLETHALUSS1"/>
</dbReference>
<name>A0A669PTX5_PHACC</name>
<dbReference type="OMA" id="CFQDDPY"/>
<keyword evidence="6" id="KW-0206">Cytoskeleton</keyword>
<evidence type="ECO:0000313" key="9">
    <source>
        <dbReference type="Ensembl" id="ENSPCLP00000011739.1"/>
    </source>
</evidence>
<dbReference type="InterPro" id="IPR027918">
    <property type="entry name" value="HYLS1_C_dom"/>
</dbReference>
<dbReference type="GO" id="GO:0005814">
    <property type="term" value="C:centriole"/>
    <property type="evidence" value="ECO:0007669"/>
    <property type="project" value="UniProtKB-SubCell"/>
</dbReference>
<organism evidence="9 10">
    <name type="scientific">Phasianus colchicus</name>
    <name type="common">Common pheasant</name>
    <dbReference type="NCBI Taxonomy" id="9054"/>
    <lineage>
        <taxon>Eukaryota</taxon>
        <taxon>Metazoa</taxon>
        <taxon>Chordata</taxon>
        <taxon>Craniata</taxon>
        <taxon>Vertebrata</taxon>
        <taxon>Euteleostomi</taxon>
        <taxon>Archelosauria</taxon>
        <taxon>Archosauria</taxon>
        <taxon>Dinosauria</taxon>
        <taxon>Saurischia</taxon>
        <taxon>Theropoda</taxon>
        <taxon>Coelurosauria</taxon>
        <taxon>Aves</taxon>
        <taxon>Neognathae</taxon>
        <taxon>Galloanserae</taxon>
        <taxon>Galliformes</taxon>
        <taxon>Phasianidae</taxon>
        <taxon>Phasianinae</taxon>
        <taxon>Phasianus</taxon>
    </lineage>
</organism>
<evidence type="ECO:0000313" key="10">
    <source>
        <dbReference type="Proteomes" id="UP000472261"/>
    </source>
</evidence>
<evidence type="ECO:0000256" key="3">
    <source>
        <dbReference type="ARBA" id="ARBA00010091"/>
    </source>
</evidence>
<reference evidence="9" key="2">
    <citation type="submission" date="2025-09" db="UniProtKB">
        <authorList>
            <consortium name="Ensembl"/>
        </authorList>
    </citation>
    <scope>IDENTIFICATION</scope>
</reference>
<dbReference type="Ensembl" id="ENSPCLT00000015691.1">
    <property type="protein sequence ID" value="ENSPCLP00000011739.1"/>
    <property type="gene ID" value="ENSPCLG00000009673.1"/>
</dbReference>
<dbReference type="InterPro" id="IPR026227">
    <property type="entry name" value="HYLS1"/>
</dbReference>
<evidence type="ECO:0000259" key="8">
    <source>
        <dbReference type="Pfam" id="PF15311"/>
    </source>
</evidence>
<reference evidence="9" key="1">
    <citation type="submission" date="2025-08" db="UniProtKB">
        <authorList>
            <consortium name="Ensembl"/>
        </authorList>
    </citation>
    <scope>IDENTIFICATION</scope>
</reference>
<sequence>FAELLSGPTSPAETMENRLEADRHSCAALSDEELEGGSEGHGAEGAPLCCSAYTALTGLQPARPPSEGFPCAEPSAAPWCPKGSRRQVMKRKVLRRRPDGGVQVCDESITRLPESTAMWNLTQQMLQLSTGPDDSLSEGEIEMSSSFFQQFPPEPSYQHQGAECDPPFLLRVVQSQSPPTSHCTATTVQPKSFIPPRLETLRQNRSKSDRVAKYFEYKREWERFPVPGEDQHKDVRCSIRGRMLTQHSHPSKPQHTYVPNTYTVPTDKKRAALRWEVRWDLANGLIPRKNTPF</sequence>
<dbReference type="PANTHER" id="PTHR34174">
    <property type="entry name" value="HYDROLETHALUS SYNDROME PROTEIN 1"/>
    <property type="match status" value="1"/>
</dbReference>
<dbReference type="AlphaFoldDB" id="A0A669PTX5"/>
<evidence type="ECO:0000256" key="7">
    <source>
        <dbReference type="ARBA" id="ARBA00023273"/>
    </source>
</evidence>
<keyword evidence="4" id="KW-0963">Cytoplasm</keyword>
<evidence type="ECO:0000256" key="6">
    <source>
        <dbReference type="ARBA" id="ARBA00023212"/>
    </source>
</evidence>
<evidence type="ECO:0000256" key="4">
    <source>
        <dbReference type="ARBA" id="ARBA00022490"/>
    </source>
</evidence>
<evidence type="ECO:0000256" key="5">
    <source>
        <dbReference type="ARBA" id="ARBA00022794"/>
    </source>
</evidence>
<evidence type="ECO:0000256" key="2">
    <source>
        <dbReference type="ARBA" id="ARBA00004138"/>
    </source>
</evidence>
<dbReference type="Proteomes" id="UP000472261">
    <property type="component" value="Unplaced"/>
</dbReference>
<comment type="subcellular location">
    <subcellularLocation>
        <location evidence="2">Cell projection</location>
        <location evidence="2">Cilium</location>
    </subcellularLocation>
    <subcellularLocation>
        <location evidence="1">Cytoplasm</location>
        <location evidence="1">Cytoskeleton</location>
        <location evidence="1">Microtubule organizing center</location>
        <location evidence="1">Centrosome</location>
        <location evidence="1">Centriole</location>
    </subcellularLocation>
</comment>
<dbReference type="GO" id="GO:0060271">
    <property type="term" value="P:cilium assembly"/>
    <property type="evidence" value="ECO:0007669"/>
    <property type="project" value="TreeGrafter"/>
</dbReference>
<accession>A0A669PTX5</accession>
<keyword evidence="10" id="KW-1185">Reference proteome</keyword>
<dbReference type="Pfam" id="PF15311">
    <property type="entry name" value="HYLS1_C"/>
    <property type="match status" value="1"/>
</dbReference>
<evidence type="ECO:0000256" key="1">
    <source>
        <dbReference type="ARBA" id="ARBA00004114"/>
    </source>
</evidence>
<comment type="similarity">
    <text evidence="3">Belongs to the HYLS1 family.</text>
</comment>
<protein>
    <submittedName>
        <fullName evidence="9">HYLS1 centriolar and ciliogenesis associated</fullName>
    </submittedName>
</protein>
<dbReference type="InterPro" id="IPR052319">
    <property type="entry name" value="Centriolar_ciliogenesis_assoc"/>
</dbReference>
<dbReference type="GO" id="GO:0097730">
    <property type="term" value="C:non-motile cilium"/>
    <property type="evidence" value="ECO:0007669"/>
    <property type="project" value="TreeGrafter"/>
</dbReference>
<dbReference type="PANTHER" id="PTHR34174:SF1">
    <property type="entry name" value="CENTRIOLAR AND CILIOGENESIS-ASSOCIATED PROTEIN HYLS1"/>
    <property type="match status" value="1"/>
</dbReference>
<proteinExistence type="inferred from homology"/>